<organism evidence="2 3">
    <name type="scientific">Pan paniscus</name>
    <name type="common">Pygmy chimpanzee</name>
    <name type="synonym">Bonobo</name>
    <dbReference type="NCBI Taxonomy" id="9597"/>
    <lineage>
        <taxon>Eukaryota</taxon>
        <taxon>Metazoa</taxon>
        <taxon>Chordata</taxon>
        <taxon>Craniata</taxon>
        <taxon>Vertebrata</taxon>
        <taxon>Euteleostomi</taxon>
        <taxon>Mammalia</taxon>
        <taxon>Eutheria</taxon>
        <taxon>Euarchontoglires</taxon>
        <taxon>Primates</taxon>
        <taxon>Haplorrhini</taxon>
        <taxon>Catarrhini</taxon>
        <taxon>Hominidae</taxon>
        <taxon>Pan</taxon>
    </lineage>
</organism>
<feature type="region of interest" description="Disordered" evidence="1">
    <location>
        <begin position="1"/>
        <end position="28"/>
    </location>
</feature>
<dbReference type="OMA" id="AQGKCKE"/>
<protein>
    <submittedName>
        <fullName evidence="2">Uncharacterized protein</fullName>
    </submittedName>
</protein>
<sequence length="63" mass="6636">MAQGKCKECKEKGQNPVDPNSDGAQRVRRSRVAGEGLANLESGVTNLRSGALRVPRSGQSGVQ</sequence>
<keyword evidence="3" id="KW-1185">Reference proteome</keyword>
<dbReference type="EMBL" id="AJFE02093440">
    <property type="status" value="NOT_ANNOTATED_CDS"/>
    <property type="molecule type" value="Genomic_DNA"/>
</dbReference>
<dbReference type="GeneTree" id="ENSGT00910000147816"/>
<evidence type="ECO:0000313" key="2">
    <source>
        <dbReference type="Ensembl" id="ENSPPAP00000004455.1"/>
    </source>
</evidence>
<dbReference type="Proteomes" id="UP000240080">
    <property type="component" value="Chromosome 5"/>
</dbReference>
<evidence type="ECO:0000313" key="3">
    <source>
        <dbReference type="Proteomes" id="UP000240080"/>
    </source>
</evidence>
<dbReference type="Ensembl" id="ENSPPAT00000020539.1">
    <property type="protein sequence ID" value="ENSPPAP00000004455.1"/>
    <property type="gene ID" value="ENSPPAG00000018777.1"/>
</dbReference>
<reference evidence="2" key="2">
    <citation type="submission" date="2025-08" db="UniProtKB">
        <authorList>
            <consortium name="Ensembl"/>
        </authorList>
    </citation>
    <scope>IDENTIFICATION</scope>
</reference>
<evidence type="ECO:0000256" key="1">
    <source>
        <dbReference type="SAM" id="MobiDB-lite"/>
    </source>
</evidence>
<dbReference type="AlphaFoldDB" id="A0A2R8ZHJ7"/>
<proteinExistence type="predicted"/>
<name>A0A2R8ZHJ7_PANPA</name>
<feature type="compositionally biased region" description="Basic and acidic residues" evidence="1">
    <location>
        <begin position="1"/>
        <end position="13"/>
    </location>
</feature>
<accession>A0A2R8ZHJ7</accession>
<reference evidence="2 3" key="1">
    <citation type="journal article" date="2012" name="Nature">
        <title>The bonobo genome compared with the chimpanzee and human genomes.</title>
        <authorList>
            <person name="Prufer K."/>
            <person name="Munch K."/>
            <person name="Hellmann I."/>
            <person name="Akagi K."/>
            <person name="Miller J.R."/>
            <person name="Walenz B."/>
            <person name="Koren S."/>
            <person name="Sutton G."/>
            <person name="Kodira C."/>
            <person name="Winer R."/>
            <person name="Knight J.R."/>
            <person name="Mullikin J.C."/>
            <person name="Meader S.J."/>
            <person name="Ponting C.P."/>
            <person name="Lunter G."/>
            <person name="Higashino S."/>
            <person name="Hobolth A."/>
            <person name="Dutheil J."/>
            <person name="Karakoc E."/>
            <person name="Alkan C."/>
            <person name="Sajjadian S."/>
            <person name="Catacchio C.R."/>
            <person name="Ventura M."/>
            <person name="Marques-Bonet T."/>
            <person name="Eichler E.E."/>
            <person name="Andre C."/>
            <person name="Atencia R."/>
            <person name="Mugisha L."/>
            <person name="Junhold J."/>
            <person name="Patterson N."/>
            <person name="Siebauer M."/>
            <person name="Good J.M."/>
            <person name="Fischer A."/>
            <person name="Ptak S.E."/>
            <person name="Lachmann M."/>
            <person name="Symer D.E."/>
            <person name="Mailund T."/>
            <person name="Schierup M.H."/>
            <person name="Andres A.M."/>
            <person name="Kelso J."/>
            <person name="Paabo S."/>
        </authorList>
    </citation>
    <scope>NUCLEOTIDE SEQUENCE [LARGE SCALE GENOMIC DNA]</scope>
</reference>
<reference evidence="2" key="3">
    <citation type="submission" date="2025-09" db="UniProtKB">
        <authorList>
            <consortium name="Ensembl"/>
        </authorList>
    </citation>
    <scope>IDENTIFICATION</scope>
</reference>